<evidence type="ECO:0008006" key="8">
    <source>
        <dbReference type="Google" id="ProtNLM"/>
    </source>
</evidence>
<name>A0A0N8S5R8_PSEA0</name>
<evidence type="ECO:0000313" key="5">
    <source>
        <dbReference type="Proteomes" id="UP000050420"/>
    </source>
</evidence>
<dbReference type="PATRIC" id="fig|34065.5.peg.1862"/>
<sequence>MRKTVMMIVVLALAGCDAGSSSAPAREKAQDAAVTAPVSTPQWFIQMNSREAVSDTSAWLLERSYAPVIVDIDGKQQLLIGPYDSQAQAEEQRVLLQAKVSKSHRFAEPSVVQHARLR</sequence>
<proteinExistence type="predicted"/>
<dbReference type="EMBL" id="LJQU01000286">
    <property type="protein sequence ID" value="KPX93951.1"/>
    <property type="molecule type" value="Genomic_DNA"/>
</dbReference>
<dbReference type="Proteomes" id="UP000276194">
    <property type="component" value="Unassembled WGS sequence"/>
</dbReference>
<dbReference type="Proteomes" id="UP000279553">
    <property type="component" value="Unassembled WGS sequence"/>
</dbReference>
<dbReference type="EMBL" id="RBRD01000087">
    <property type="protein sequence ID" value="RMQ39548.1"/>
    <property type="molecule type" value="Genomic_DNA"/>
</dbReference>
<feature type="chain" id="PRO_5036296235" description="Lipoprotein" evidence="1">
    <location>
        <begin position="26"/>
        <end position="118"/>
    </location>
</feature>
<dbReference type="EMBL" id="RBTD01000153">
    <property type="protein sequence ID" value="RMT22438.1"/>
    <property type="molecule type" value="Genomic_DNA"/>
</dbReference>
<gene>
    <name evidence="2" type="ORF">ALO63_01315</name>
    <name evidence="4" type="ORF">ALP52_03733</name>
    <name evidence="3" type="ORF">ALQ05_00123</name>
</gene>
<evidence type="ECO:0000313" key="6">
    <source>
        <dbReference type="Proteomes" id="UP000276194"/>
    </source>
</evidence>
<evidence type="ECO:0000313" key="7">
    <source>
        <dbReference type="Proteomes" id="UP000279553"/>
    </source>
</evidence>
<accession>A0A0N8S5R8</accession>
<protein>
    <recommendedName>
        <fullName evidence="8">Lipoprotein</fullName>
    </recommendedName>
</protein>
<reference evidence="6 7" key="2">
    <citation type="submission" date="2018-08" db="EMBL/GenBank/DDBJ databases">
        <title>Recombination of ecologically and evolutionarily significant loci maintains genetic cohesion in the Pseudomonas syringae species complex.</title>
        <authorList>
            <person name="Dillon M."/>
            <person name="Thakur S."/>
            <person name="Almeida R.N.D."/>
            <person name="Weir B.S."/>
            <person name="Guttman D.S."/>
        </authorList>
    </citation>
    <scope>NUCLEOTIDE SEQUENCE [LARGE SCALE GENOMIC DNA]</scope>
    <source>
        <strain evidence="3 7">ICMP 535</strain>
        <strain evidence="4 6">ICMP 6941</strain>
    </source>
</reference>
<feature type="signal peptide" evidence="1">
    <location>
        <begin position="1"/>
        <end position="25"/>
    </location>
</feature>
<comment type="caution">
    <text evidence="2">The sequence shown here is derived from an EMBL/GenBank/DDBJ whole genome shotgun (WGS) entry which is preliminary data.</text>
</comment>
<evidence type="ECO:0000313" key="3">
    <source>
        <dbReference type="EMBL" id="RMQ39548.1"/>
    </source>
</evidence>
<organism evidence="2 5">
    <name type="scientific">Pseudomonas amygdali pv. mori</name>
    <dbReference type="NCBI Taxonomy" id="34065"/>
    <lineage>
        <taxon>Bacteria</taxon>
        <taxon>Pseudomonadati</taxon>
        <taxon>Pseudomonadota</taxon>
        <taxon>Gammaproteobacteria</taxon>
        <taxon>Pseudomonadales</taxon>
        <taxon>Pseudomonadaceae</taxon>
        <taxon>Pseudomonas</taxon>
        <taxon>Pseudomonas amygdali</taxon>
    </lineage>
</organism>
<evidence type="ECO:0000256" key="1">
    <source>
        <dbReference type="SAM" id="SignalP"/>
    </source>
</evidence>
<keyword evidence="1" id="KW-0732">Signal</keyword>
<dbReference type="RefSeq" id="WP_005780244.1">
    <property type="nucleotide sequence ID" value="NZ_RBRD01000087.1"/>
</dbReference>
<dbReference type="Proteomes" id="UP000050420">
    <property type="component" value="Unassembled WGS sequence"/>
</dbReference>
<dbReference type="AlphaFoldDB" id="A0A0N8S5R8"/>
<evidence type="ECO:0000313" key="2">
    <source>
        <dbReference type="EMBL" id="KPX93951.1"/>
    </source>
</evidence>
<dbReference type="PROSITE" id="PS51257">
    <property type="entry name" value="PROKAR_LIPOPROTEIN"/>
    <property type="match status" value="1"/>
</dbReference>
<evidence type="ECO:0000313" key="4">
    <source>
        <dbReference type="EMBL" id="RMT22438.1"/>
    </source>
</evidence>
<dbReference type="GeneID" id="61870421"/>
<reference evidence="2 5" key="1">
    <citation type="submission" date="2015-09" db="EMBL/GenBank/DDBJ databases">
        <title>Genome announcement of multiple Pseudomonas syringae strains.</title>
        <authorList>
            <person name="Thakur S."/>
            <person name="Wang P.W."/>
            <person name="Gong Y."/>
            <person name="Weir B.S."/>
            <person name="Guttman D.S."/>
        </authorList>
    </citation>
    <scope>NUCLEOTIDE SEQUENCE [LARGE SCALE GENOMIC DNA]</scope>
    <source>
        <strain evidence="2 5">ICMP4331</strain>
    </source>
</reference>